<organism evidence="1 2">
    <name type="scientific">Rhizomicrobium palustre</name>
    <dbReference type="NCBI Taxonomy" id="189966"/>
    <lineage>
        <taxon>Bacteria</taxon>
        <taxon>Pseudomonadati</taxon>
        <taxon>Pseudomonadota</taxon>
        <taxon>Alphaproteobacteria</taxon>
        <taxon>Micropepsales</taxon>
        <taxon>Micropepsaceae</taxon>
        <taxon>Rhizomicrobium</taxon>
    </lineage>
</organism>
<sequence length="376" mass="43267">MFQGFVYNQIWEDPDVDLAALDLKPHHRMLTIASGGCNVLNYMAANPGRIIAVDLNPNHVALTKLKLAALKNLPDYETFFRFFGKANEKANRAAYDRYVKDTLDEETRRYWDKHIPLHGRRINMFARNLYRYGLLGRFIGILHVVAKLHGKRLEEMLDAKTPEEQRVQFDKLIAPLFDNKSIRLISKSPVSLYALGIPPAQYDELAGDEANILTVLRERVERLACDFPIHENYFAWQAFARSYDVDHREAVPAYLREDVYSSIRGMTEKVEVNHASLTDFLKRQDAGSLHRYVLLDSQDWMSPAQASALWAEIDRTADRKDGRVIFRTAGPDSILPKKLPPELLAPWEYLEEESKAFHAKDRSSIYGGFHVYVRKG</sequence>
<dbReference type="Proteomes" id="UP000570514">
    <property type="component" value="Unassembled WGS sequence"/>
</dbReference>
<dbReference type="InterPro" id="IPR021829">
    <property type="entry name" value="DUF3419"/>
</dbReference>
<dbReference type="PANTHER" id="PTHR47473:SF1">
    <property type="entry name" value="METHYLTRANSFERASE DOMAIN-CONTAINING PROTEIN"/>
    <property type="match status" value="1"/>
</dbReference>
<keyword evidence="2" id="KW-1185">Reference proteome</keyword>
<dbReference type="RefSeq" id="WP_208414248.1">
    <property type="nucleotide sequence ID" value="NZ_BAAADC010000001.1"/>
</dbReference>
<proteinExistence type="predicted"/>
<name>A0A846MWW5_9PROT</name>
<dbReference type="PANTHER" id="PTHR47473">
    <property type="entry name" value="BTA1P"/>
    <property type="match status" value="1"/>
</dbReference>
<dbReference type="AlphaFoldDB" id="A0A846MWW5"/>
<gene>
    <name evidence="1" type="ORF">FHS83_001214</name>
</gene>
<keyword evidence="1" id="KW-0808">Transferase</keyword>
<comment type="caution">
    <text evidence="1">The sequence shown here is derived from an EMBL/GenBank/DDBJ whole genome shotgun (WGS) entry which is preliminary data.</text>
</comment>
<accession>A0A846MWW5</accession>
<evidence type="ECO:0000313" key="1">
    <source>
        <dbReference type="EMBL" id="NIK87896.1"/>
    </source>
</evidence>
<dbReference type="GO" id="GO:0016740">
    <property type="term" value="F:transferase activity"/>
    <property type="evidence" value="ECO:0007669"/>
    <property type="project" value="UniProtKB-KW"/>
</dbReference>
<dbReference type="SUPFAM" id="SSF53335">
    <property type="entry name" value="S-adenosyl-L-methionine-dependent methyltransferases"/>
    <property type="match status" value="1"/>
</dbReference>
<dbReference type="Pfam" id="PF11899">
    <property type="entry name" value="DUF3419"/>
    <property type="match status" value="1"/>
</dbReference>
<reference evidence="1 2" key="1">
    <citation type="submission" date="2020-03" db="EMBL/GenBank/DDBJ databases">
        <title>Genomic Encyclopedia of Type Strains, Phase IV (KMG-IV): sequencing the most valuable type-strain genomes for metagenomic binning, comparative biology and taxonomic classification.</title>
        <authorList>
            <person name="Goeker M."/>
        </authorList>
    </citation>
    <scope>NUCLEOTIDE SEQUENCE [LARGE SCALE GENOMIC DNA]</scope>
    <source>
        <strain evidence="1 2">DSM 19867</strain>
    </source>
</reference>
<evidence type="ECO:0000313" key="2">
    <source>
        <dbReference type="Proteomes" id="UP000570514"/>
    </source>
</evidence>
<dbReference type="EMBL" id="JAASRM010000001">
    <property type="protein sequence ID" value="NIK87896.1"/>
    <property type="molecule type" value="Genomic_DNA"/>
</dbReference>
<protein>
    <submittedName>
        <fullName evidence="1">S-adenosylmethionine-diacylglycerol 3-amino-3-carboxypropyl transferase</fullName>
    </submittedName>
</protein>
<dbReference type="InterPro" id="IPR029063">
    <property type="entry name" value="SAM-dependent_MTases_sf"/>
</dbReference>